<dbReference type="InterPro" id="IPR001841">
    <property type="entry name" value="Znf_RING"/>
</dbReference>
<keyword evidence="1" id="KW-0862">Zinc</keyword>
<keyword evidence="1" id="KW-0479">Metal-binding</keyword>
<dbReference type="OrthoDB" id="8062037at2759"/>
<name>A0A8J2I821_9PLEO</name>
<dbReference type="SUPFAM" id="SSF57850">
    <property type="entry name" value="RING/U-box"/>
    <property type="match status" value="1"/>
</dbReference>
<dbReference type="AlphaFoldDB" id="A0A8J2I821"/>
<keyword evidence="5" id="KW-1185">Reference proteome</keyword>
<dbReference type="GO" id="GO:0008270">
    <property type="term" value="F:zinc ion binding"/>
    <property type="evidence" value="ECO:0007669"/>
    <property type="project" value="UniProtKB-KW"/>
</dbReference>
<dbReference type="Pfam" id="PF13639">
    <property type="entry name" value="zf-RING_2"/>
    <property type="match status" value="1"/>
</dbReference>
<evidence type="ECO:0000256" key="2">
    <source>
        <dbReference type="SAM" id="MobiDB-lite"/>
    </source>
</evidence>
<keyword evidence="1" id="KW-0863">Zinc-finger</keyword>
<dbReference type="InterPro" id="IPR013083">
    <property type="entry name" value="Znf_RING/FYVE/PHD"/>
</dbReference>
<dbReference type="PROSITE" id="PS50089">
    <property type="entry name" value="ZF_RING_2"/>
    <property type="match status" value="1"/>
</dbReference>
<dbReference type="Proteomes" id="UP000676310">
    <property type="component" value="Unassembled WGS sequence"/>
</dbReference>
<feature type="domain" description="RING-type" evidence="3">
    <location>
        <begin position="214"/>
        <end position="262"/>
    </location>
</feature>
<evidence type="ECO:0000256" key="1">
    <source>
        <dbReference type="PROSITE-ProRule" id="PRU00175"/>
    </source>
</evidence>
<gene>
    <name evidence="4" type="ORF">ALTATR162_LOCUS5589</name>
</gene>
<comment type="caution">
    <text evidence="4">The sequence shown here is derived from an EMBL/GenBank/DDBJ whole genome shotgun (WGS) entry which is preliminary data.</text>
</comment>
<reference evidence="4" key="1">
    <citation type="submission" date="2021-05" db="EMBL/GenBank/DDBJ databases">
        <authorList>
            <person name="Stam R."/>
        </authorList>
    </citation>
    <scope>NUCLEOTIDE SEQUENCE</scope>
    <source>
        <strain evidence="4">CS162</strain>
    </source>
</reference>
<organism evidence="4 5">
    <name type="scientific">Alternaria atra</name>
    <dbReference type="NCBI Taxonomy" id="119953"/>
    <lineage>
        <taxon>Eukaryota</taxon>
        <taxon>Fungi</taxon>
        <taxon>Dikarya</taxon>
        <taxon>Ascomycota</taxon>
        <taxon>Pezizomycotina</taxon>
        <taxon>Dothideomycetes</taxon>
        <taxon>Pleosporomycetidae</taxon>
        <taxon>Pleosporales</taxon>
        <taxon>Pleosporineae</taxon>
        <taxon>Pleosporaceae</taxon>
        <taxon>Alternaria</taxon>
        <taxon>Alternaria sect. Ulocladioides</taxon>
    </lineage>
</organism>
<dbReference type="EMBL" id="CAJRGZ010000019">
    <property type="protein sequence ID" value="CAG5159450.1"/>
    <property type="molecule type" value="Genomic_DNA"/>
</dbReference>
<evidence type="ECO:0000313" key="4">
    <source>
        <dbReference type="EMBL" id="CAG5159450.1"/>
    </source>
</evidence>
<dbReference type="Gene3D" id="3.30.40.10">
    <property type="entry name" value="Zinc/RING finger domain, C3HC4 (zinc finger)"/>
    <property type="match status" value="1"/>
</dbReference>
<feature type="region of interest" description="Disordered" evidence="2">
    <location>
        <begin position="278"/>
        <end position="320"/>
    </location>
</feature>
<dbReference type="GeneID" id="67017383"/>
<sequence>MPPHQQTHIGIFDDHSEYNGFQGYGNHTQNNPMHALAEAMANLDRTLGGGRQGHGNGMCISRGPGFPFGQCGHNHVPDISGLHISGFEEAFSHPIFAGHRVATQPSYTLSNSVPVSRPSHGRLPLQHPIGHTSHQGFGPGDYLPLDVHPNQPPEDIYGLGSIPYGYFPIEFDPVPLEEDMGPTESSEQRVNRFIAHHTEPLSSTNTTSTTNTDCPICMENADAHPCVKIKGIAGCEHMIGRDCLKELLSRQADDEKTCPLCRATWLGENGLWQDSEQWRRRTGRRGQGVSSSRRDRMVGGTERLAGLLRSAEGQRRRRYD</sequence>
<evidence type="ECO:0000313" key="5">
    <source>
        <dbReference type="Proteomes" id="UP000676310"/>
    </source>
</evidence>
<dbReference type="RefSeq" id="XP_043169143.1">
    <property type="nucleotide sequence ID" value="XM_043313208.1"/>
</dbReference>
<proteinExistence type="predicted"/>
<protein>
    <recommendedName>
        <fullName evidence="3">RING-type domain-containing protein</fullName>
    </recommendedName>
</protein>
<evidence type="ECO:0000259" key="3">
    <source>
        <dbReference type="PROSITE" id="PS50089"/>
    </source>
</evidence>
<accession>A0A8J2I821</accession>